<feature type="region of interest" description="Disordered" evidence="1">
    <location>
        <begin position="1"/>
        <end position="29"/>
    </location>
</feature>
<feature type="compositionally biased region" description="Polar residues" evidence="1">
    <location>
        <begin position="1"/>
        <end position="13"/>
    </location>
</feature>
<name>A0A196S9V0_BLAHN</name>
<reference evidence="2 3" key="1">
    <citation type="submission" date="2016-05" db="EMBL/GenBank/DDBJ databases">
        <title>Nuclear genome of Blastocystis sp. subtype 1 NandII.</title>
        <authorList>
            <person name="Gentekaki E."/>
            <person name="Curtis B."/>
            <person name="Stairs C."/>
            <person name="Eme L."/>
            <person name="Herman E."/>
            <person name="Klimes V."/>
            <person name="Arias M.C."/>
            <person name="Elias M."/>
            <person name="Hilliou F."/>
            <person name="Klute M."/>
            <person name="Malik S.-B."/>
            <person name="Pightling A."/>
            <person name="Rachubinski R."/>
            <person name="Salas D."/>
            <person name="Schlacht A."/>
            <person name="Suga H."/>
            <person name="Archibald J."/>
            <person name="Ball S.G."/>
            <person name="Clark G."/>
            <person name="Dacks J."/>
            <person name="Van Der Giezen M."/>
            <person name="Tsaousis A."/>
            <person name="Roger A."/>
        </authorList>
    </citation>
    <scope>NUCLEOTIDE SEQUENCE [LARGE SCALE GENOMIC DNA]</scope>
    <source>
        <strain evidence="3">ATCC 50177 / NandII</strain>
    </source>
</reference>
<evidence type="ECO:0000313" key="3">
    <source>
        <dbReference type="Proteomes" id="UP000078348"/>
    </source>
</evidence>
<dbReference type="EMBL" id="LXWW01000460">
    <property type="protein sequence ID" value="OAO13111.1"/>
    <property type="molecule type" value="Genomic_DNA"/>
</dbReference>
<evidence type="ECO:0000313" key="2">
    <source>
        <dbReference type="EMBL" id="OAO13111.1"/>
    </source>
</evidence>
<sequence length="394" mass="44001">MDHATQSVQSASIVNGEANGNDDSSSTNVIIEKEEVKSILPSANRSKSKDAKPAKSNPSAILLERITRWLRVPKNETMVPPPQKGKHYRLVFAVTADVSDSCQEIPSDVANTLVSLALLQQNFNFLPVLFTISKPLITVAEGLGIPYYFGYQHNEFFYPRVDSIFADLYRDVSSDYYGIINADILISDSIFSALDVLDAMVSNHTLSEIRGIAGVVRDIVPVDLVGKTLQSPGLSLAEYRGIMEETSRKRFAYRHHCSAVSVAFVCNKQDYFVFSRSTPLSAFGPYVLGRYNIDNYLLSRMKESNGSLVDTTFAFPSFHQGSLTNIHKARNGLVLDGDLRYNIELMKKNNVKKGCLYRSASHYLFVRDGEYYSNPYGPSSDAALKTFKEMKKLY</sequence>
<dbReference type="OrthoDB" id="10464704at2759"/>
<dbReference type="AlphaFoldDB" id="A0A196S9V0"/>
<protein>
    <submittedName>
        <fullName evidence="2">Uncharacterized protein</fullName>
    </submittedName>
</protein>
<dbReference type="Proteomes" id="UP000078348">
    <property type="component" value="Unassembled WGS sequence"/>
</dbReference>
<accession>A0A196S9V0</accession>
<evidence type="ECO:0000256" key="1">
    <source>
        <dbReference type="SAM" id="MobiDB-lite"/>
    </source>
</evidence>
<organism evidence="2 3">
    <name type="scientific">Blastocystis sp. subtype 1 (strain ATCC 50177 / NandII)</name>
    <dbReference type="NCBI Taxonomy" id="478820"/>
    <lineage>
        <taxon>Eukaryota</taxon>
        <taxon>Sar</taxon>
        <taxon>Stramenopiles</taxon>
        <taxon>Bigyra</taxon>
        <taxon>Opalozoa</taxon>
        <taxon>Opalinata</taxon>
        <taxon>Blastocystidae</taxon>
        <taxon>Blastocystis</taxon>
    </lineage>
</organism>
<gene>
    <name evidence="2" type="ORF">AV274_5194</name>
</gene>
<keyword evidence="3" id="KW-1185">Reference proteome</keyword>
<comment type="caution">
    <text evidence="2">The sequence shown here is derived from an EMBL/GenBank/DDBJ whole genome shotgun (WGS) entry which is preliminary data.</text>
</comment>
<proteinExistence type="predicted"/>